<keyword evidence="2" id="KW-1133">Transmembrane helix</keyword>
<feature type="transmembrane region" description="Helical" evidence="2">
    <location>
        <begin position="102"/>
        <end position="123"/>
    </location>
</feature>
<dbReference type="EMBL" id="FOWW01000009">
    <property type="protein sequence ID" value="SFQ56495.1"/>
    <property type="molecule type" value="Genomic_DNA"/>
</dbReference>
<evidence type="ECO:0000256" key="2">
    <source>
        <dbReference type="SAM" id="Phobius"/>
    </source>
</evidence>
<feature type="region of interest" description="Disordered" evidence="1">
    <location>
        <begin position="1"/>
        <end position="97"/>
    </location>
</feature>
<organism evidence="3 4">
    <name type="scientific">Amycolatopsis arida</name>
    <dbReference type="NCBI Taxonomy" id="587909"/>
    <lineage>
        <taxon>Bacteria</taxon>
        <taxon>Bacillati</taxon>
        <taxon>Actinomycetota</taxon>
        <taxon>Actinomycetes</taxon>
        <taxon>Pseudonocardiales</taxon>
        <taxon>Pseudonocardiaceae</taxon>
        <taxon>Amycolatopsis</taxon>
    </lineage>
</organism>
<sequence>MTQPGPDGQWAQHGGPQQGWPPPQHPGQPSPQHSYPQHPYPQHPYPQSQYPQSQYPGQPDPQQSYPAPGTPAQGHPQAFPQAAWDAHGTPPQEPPRRSRRGLVIGLVVALVVAIGGGATWFALAQRGSAAAGAATPTEAVQNLADSLGTGDVVGLLGTLAPAEAALFTDPLEETTRELKRLRILDESADPTALSGVELKPENLAFDAAQEERVNDHVTITKLTGGTFTVTADLSKVPLADAFLDAMLSRSERRELEQGPQTETVDIAEVVREIGEPIRIATVNVDGAWYPSLLYTIADYALRAQGEAWPRQSIPAGGADSPNEAVRQLVQAALDADVRRVIELLPPDEMGVLHDAGPAILESLGTDLEPSGVDVTRLETQPTQVNGGTRATVTALELTHTARGETMSLVRESDCYRMAMGARTEQLCANELAGIVEEEADSGVPPEARQALRSLGTGLLQQGLGVVTTEVDGKHYVSPFRTFTEVNLTVLRSLRPEDVAALLKIAD</sequence>
<evidence type="ECO:0008006" key="5">
    <source>
        <dbReference type="Google" id="ProtNLM"/>
    </source>
</evidence>
<dbReference type="STRING" id="587909.SAMN05421810_109242"/>
<feature type="compositionally biased region" description="Pro residues" evidence="1">
    <location>
        <begin position="19"/>
        <end position="29"/>
    </location>
</feature>
<feature type="compositionally biased region" description="Low complexity" evidence="1">
    <location>
        <begin position="45"/>
        <end position="66"/>
    </location>
</feature>
<dbReference type="SUPFAM" id="SSF81995">
    <property type="entry name" value="beta-sandwich domain of Sec23/24"/>
    <property type="match status" value="1"/>
</dbReference>
<accession>A0A1I5ZJ74</accession>
<keyword evidence="2" id="KW-0472">Membrane</keyword>
<evidence type="ECO:0000256" key="1">
    <source>
        <dbReference type="SAM" id="MobiDB-lite"/>
    </source>
</evidence>
<dbReference type="Proteomes" id="UP000198727">
    <property type="component" value="Unassembled WGS sequence"/>
</dbReference>
<keyword evidence="4" id="KW-1185">Reference proteome</keyword>
<dbReference type="RefSeq" id="WP_243859748.1">
    <property type="nucleotide sequence ID" value="NZ_FOWW01000009.1"/>
</dbReference>
<name>A0A1I5ZJ74_9PSEU</name>
<gene>
    <name evidence="3" type="ORF">SAMN05421810_109242</name>
</gene>
<proteinExistence type="predicted"/>
<keyword evidence="2" id="KW-0812">Transmembrane</keyword>
<evidence type="ECO:0000313" key="4">
    <source>
        <dbReference type="Proteomes" id="UP000198727"/>
    </source>
</evidence>
<reference evidence="4" key="1">
    <citation type="submission" date="2016-10" db="EMBL/GenBank/DDBJ databases">
        <authorList>
            <person name="Varghese N."/>
            <person name="Submissions S."/>
        </authorList>
    </citation>
    <scope>NUCLEOTIDE SEQUENCE [LARGE SCALE GENOMIC DNA]</scope>
    <source>
        <strain evidence="4">CGMCC 4.5579</strain>
    </source>
</reference>
<protein>
    <recommendedName>
        <fullName evidence="5">Flagellar basal body-associated protein FliL</fullName>
    </recommendedName>
</protein>
<evidence type="ECO:0000313" key="3">
    <source>
        <dbReference type="EMBL" id="SFQ56495.1"/>
    </source>
</evidence>
<dbReference type="AlphaFoldDB" id="A0A1I5ZJ74"/>